<feature type="compositionally biased region" description="Basic and acidic residues" evidence="1">
    <location>
        <begin position="105"/>
        <end position="114"/>
    </location>
</feature>
<proteinExistence type="predicted"/>
<dbReference type="AlphaFoldDB" id="A0A922SI63"/>
<dbReference type="InterPro" id="IPR021109">
    <property type="entry name" value="Peptidase_aspartic_dom_sf"/>
</dbReference>
<evidence type="ECO:0008006" key="4">
    <source>
        <dbReference type="Google" id="ProtNLM"/>
    </source>
</evidence>
<evidence type="ECO:0000313" key="3">
    <source>
        <dbReference type="Proteomes" id="UP000814243"/>
    </source>
</evidence>
<evidence type="ECO:0000256" key="1">
    <source>
        <dbReference type="SAM" id="MobiDB-lite"/>
    </source>
</evidence>
<sequence length="365" mass="40751">MHVPVELPFPRAPLVSPCYVAGDSSGPQDLNKWTTDADLQLLHVTIASQKLDLVTSTKWEVYRNNLKEKPTLDNFYDFLRNNADILEMVNASHGDKHPNNAKPHKSNEKATHSDRSHKKFVAVACQDNPVKPKSKSCFICKKEHLSYYCEKFNNMTIEERNAEVLKLKLCTNCLRSGHFVNQCLASACKFCKRKHNSLLHKPNFSSSKVEVRDNSNPTTSVCNPIALLTSIENQARLSTAVVILSSNKQRYEVRCLLDCGSQSSFISESLKSKLCIDSQSINSESVTGINNMTCAALECCDITIKSRTNSYCKEIKAFVIPQITSNLPNSKVDVSTLNIPNNITLADPTFYNPSQIDLLLGADIF</sequence>
<organism evidence="2 3">
    <name type="scientific">Spodoptera exigua</name>
    <name type="common">Beet armyworm</name>
    <name type="synonym">Noctua fulgens</name>
    <dbReference type="NCBI Taxonomy" id="7107"/>
    <lineage>
        <taxon>Eukaryota</taxon>
        <taxon>Metazoa</taxon>
        <taxon>Ecdysozoa</taxon>
        <taxon>Arthropoda</taxon>
        <taxon>Hexapoda</taxon>
        <taxon>Insecta</taxon>
        <taxon>Pterygota</taxon>
        <taxon>Neoptera</taxon>
        <taxon>Endopterygota</taxon>
        <taxon>Lepidoptera</taxon>
        <taxon>Glossata</taxon>
        <taxon>Ditrysia</taxon>
        <taxon>Noctuoidea</taxon>
        <taxon>Noctuidae</taxon>
        <taxon>Amphipyrinae</taxon>
        <taxon>Spodoptera</taxon>
    </lineage>
</organism>
<accession>A0A922SI63</accession>
<feature type="region of interest" description="Disordered" evidence="1">
    <location>
        <begin position="92"/>
        <end position="115"/>
    </location>
</feature>
<comment type="caution">
    <text evidence="2">The sequence shown here is derived from an EMBL/GenBank/DDBJ whole genome shotgun (WGS) entry which is preliminary data.</text>
</comment>
<evidence type="ECO:0000313" key="2">
    <source>
        <dbReference type="EMBL" id="KAH9638600.1"/>
    </source>
</evidence>
<dbReference type="Proteomes" id="UP000814243">
    <property type="component" value="Unassembled WGS sequence"/>
</dbReference>
<dbReference type="Gene3D" id="2.40.70.10">
    <property type="entry name" value="Acid Proteases"/>
    <property type="match status" value="1"/>
</dbReference>
<dbReference type="EMBL" id="JACEFF010000383">
    <property type="protein sequence ID" value="KAH9638600.1"/>
    <property type="molecule type" value="Genomic_DNA"/>
</dbReference>
<gene>
    <name evidence="2" type="ORF">HF086_003845</name>
</gene>
<reference evidence="2" key="1">
    <citation type="journal article" date="2021" name="G3 (Bethesda)">
        <title>Genome and transcriptome analysis of the beet armyworm Spodoptera exigua reveals targets for pest control. .</title>
        <authorList>
            <person name="Simon S."/>
            <person name="Breeschoten T."/>
            <person name="Jansen H.J."/>
            <person name="Dirks R.P."/>
            <person name="Schranz M.E."/>
            <person name="Ros V.I.D."/>
        </authorList>
    </citation>
    <scope>NUCLEOTIDE SEQUENCE</scope>
    <source>
        <strain evidence="2">TB_SE_WUR_2020</strain>
    </source>
</reference>
<dbReference type="PANTHER" id="PTHR47331">
    <property type="entry name" value="PHD-TYPE DOMAIN-CONTAINING PROTEIN"/>
    <property type="match status" value="1"/>
</dbReference>
<name>A0A922SI63_SPOEX</name>
<protein>
    <recommendedName>
        <fullName evidence="4">CCHC-type domain-containing protein</fullName>
    </recommendedName>
</protein>